<proteinExistence type="predicted"/>
<gene>
    <name evidence="1" type="ORF">GGR36_001423</name>
</gene>
<reference evidence="1 2" key="1">
    <citation type="submission" date="2020-08" db="EMBL/GenBank/DDBJ databases">
        <title>Genomic Encyclopedia of Type Strains, Phase IV (KMG-IV): sequencing the most valuable type-strain genomes for metagenomic binning, comparative biology and taxonomic classification.</title>
        <authorList>
            <person name="Goeker M."/>
        </authorList>
    </citation>
    <scope>NUCLEOTIDE SEQUENCE [LARGE SCALE GENOMIC DNA]</scope>
    <source>
        <strain evidence="1 2">DSM 106739</strain>
    </source>
</reference>
<protein>
    <submittedName>
        <fullName evidence="1">Uncharacterized protein</fullName>
    </submittedName>
</protein>
<evidence type="ECO:0000313" key="1">
    <source>
        <dbReference type="EMBL" id="MBB4012115.1"/>
    </source>
</evidence>
<comment type="caution">
    <text evidence="1">The sequence shown here is derived from an EMBL/GenBank/DDBJ whole genome shotgun (WGS) entry which is preliminary data.</text>
</comment>
<dbReference type="Proteomes" id="UP000561045">
    <property type="component" value="Unassembled WGS sequence"/>
</dbReference>
<keyword evidence="2" id="KW-1185">Reference proteome</keyword>
<dbReference type="EMBL" id="JACIET010000001">
    <property type="protein sequence ID" value="MBB4012115.1"/>
    <property type="molecule type" value="Genomic_DNA"/>
</dbReference>
<dbReference type="AlphaFoldDB" id="A0A840BG10"/>
<sequence length="37" mass="3935">MNCSRAIVLRKPLPKTAGLRATIITIITTTGIKTIPA</sequence>
<evidence type="ECO:0000313" key="2">
    <source>
        <dbReference type="Proteomes" id="UP000561045"/>
    </source>
</evidence>
<name>A0A840BG10_9RHOO</name>
<organism evidence="1 2">
    <name type="scientific">Niveibacterium umoris</name>
    <dbReference type="NCBI Taxonomy" id="1193620"/>
    <lineage>
        <taxon>Bacteria</taxon>
        <taxon>Pseudomonadati</taxon>
        <taxon>Pseudomonadota</taxon>
        <taxon>Betaproteobacteria</taxon>
        <taxon>Rhodocyclales</taxon>
        <taxon>Rhodocyclaceae</taxon>
        <taxon>Niveibacterium</taxon>
    </lineage>
</organism>
<accession>A0A840BG10</accession>